<evidence type="ECO:0000313" key="8">
    <source>
        <dbReference type="Proteomes" id="UP000231962"/>
    </source>
</evidence>
<dbReference type="OrthoDB" id="9797092at2"/>
<comment type="similarity">
    <text evidence="1">Belongs to the hemerythrin family.</text>
</comment>
<evidence type="ECO:0000313" key="7">
    <source>
        <dbReference type="EMBL" id="PJZ74473.1"/>
    </source>
</evidence>
<dbReference type="GO" id="GO:0046872">
    <property type="term" value="F:metal ion binding"/>
    <property type="evidence" value="ECO:0007669"/>
    <property type="project" value="UniProtKB-KW"/>
</dbReference>
<keyword evidence="3" id="KW-0479">Metal-binding</keyword>
<keyword evidence="4" id="KW-0408">Iron</keyword>
<evidence type="ECO:0000256" key="3">
    <source>
        <dbReference type="ARBA" id="ARBA00022723"/>
    </source>
</evidence>
<dbReference type="Proteomes" id="UP000231990">
    <property type="component" value="Unassembled WGS sequence"/>
</dbReference>
<dbReference type="Gene3D" id="1.20.120.50">
    <property type="entry name" value="Hemerythrin-like"/>
    <property type="match status" value="2"/>
</dbReference>
<dbReference type="GO" id="GO:0005344">
    <property type="term" value="F:oxygen carrier activity"/>
    <property type="evidence" value="ECO:0007669"/>
    <property type="project" value="UniProtKB-KW"/>
</dbReference>
<evidence type="ECO:0000256" key="1">
    <source>
        <dbReference type="ARBA" id="ARBA00010587"/>
    </source>
</evidence>
<dbReference type="EMBL" id="NPDZ01000002">
    <property type="protein sequence ID" value="PJZ74473.1"/>
    <property type="molecule type" value="Genomic_DNA"/>
</dbReference>
<name>A0A2M9ZRB2_9LEPT</name>
<dbReference type="NCBIfam" id="TIGR02481">
    <property type="entry name" value="hemeryth_dom"/>
    <property type="match status" value="2"/>
</dbReference>
<dbReference type="SUPFAM" id="SSF47188">
    <property type="entry name" value="Hemerythrin-like"/>
    <property type="match status" value="2"/>
</dbReference>
<feature type="domain" description="Hemerythrin-like" evidence="5">
    <location>
        <begin position="5"/>
        <end position="122"/>
    </location>
</feature>
<evidence type="ECO:0000256" key="4">
    <source>
        <dbReference type="ARBA" id="ARBA00023004"/>
    </source>
</evidence>
<protein>
    <submittedName>
        <fullName evidence="7">Hemerythrin</fullName>
    </submittedName>
</protein>
<dbReference type="EMBL" id="NPDY01000003">
    <property type="protein sequence ID" value="PJZ70579.1"/>
    <property type="molecule type" value="Genomic_DNA"/>
</dbReference>
<comment type="caution">
    <text evidence="7">The sequence shown here is derived from an EMBL/GenBank/DDBJ whole genome shotgun (WGS) entry which is preliminary data.</text>
</comment>
<keyword evidence="8" id="KW-1185">Reference proteome</keyword>
<accession>A0A2M9ZRB2</accession>
<gene>
    <name evidence="6" type="ORF">CH360_05480</name>
    <name evidence="7" type="ORF">CH373_05060</name>
</gene>
<sequence length="358" mass="42611">MALNIPVIDKQHIWLIAMIVELEEDIESETPYRLEENFSRSLTKALDYTLEHFSLEEKALELMNYPKLGQHRVQHMRFIGVLRRRARERMAGDYRKASLNLLRNMRTWLYQHILSEDRAYLDAFTLNYEKVKDAIELQFNTSPHREEVEELYNIITYSPVSVEPEDLPTLDDDNLKLISELWHRYRLKTGIAIVDMQHLWLLKLLVKLEKMHKQRLKQQIGSDEVSPKIKEALAATVDYIREHFATEEAIMRQFHFHGTMTHLKQHRGFDRLISELVLHGGENDFDAVSKLLQDLKEWLISHIAVEDKKLFYFFRYRLGEVNDYVRKLNQEGRIHIWKDAVHIYRLLVNYEEVSGAKV</sequence>
<keyword evidence="2" id="KW-0561">Oxygen transport</keyword>
<dbReference type="PANTHER" id="PTHR37164:SF1">
    <property type="entry name" value="BACTERIOHEMERYTHRIN"/>
    <property type="match status" value="1"/>
</dbReference>
<evidence type="ECO:0000313" key="6">
    <source>
        <dbReference type="EMBL" id="PJZ70579.1"/>
    </source>
</evidence>
<dbReference type="PANTHER" id="PTHR37164">
    <property type="entry name" value="BACTERIOHEMERYTHRIN"/>
    <property type="match status" value="1"/>
</dbReference>
<proteinExistence type="inferred from homology"/>
<dbReference type="PROSITE" id="PS00550">
    <property type="entry name" value="HEMERYTHRINS"/>
    <property type="match status" value="2"/>
</dbReference>
<organism evidence="7 9">
    <name type="scientific">Leptospira perolatii</name>
    <dbReference type="NCBI Taxonomy" id="2023191"/>
    <lineage>
        <taxon>Bacteria</taxon>
        <taxon>Pseudomonadati</taxon>
        <taxon>Spirochaetota</taxon>
        <taxon>Spirochaetia</taxon>
        <taxon>Leptospirales</taxon>
        <taxon>Leptospiraceae</taxon>
        <taxon>Leptospira</taxon>
    </lineage>
</organism>
<dbReference type="AlphaFoldDB" id="A0A2M9ZRB2"/>
<dbReference type="InterPro" id="IPR012312">
    <property type="entry name" value="Hemerythrin-like"/>
</dbReference>
<dbReference type="InterPro" id="IPR016131">
    <property type="entry name" value="Haemerythrin_Fe_BS"/>
</dbReference>
<dbReference type="CDD" id="cd12107">
    <property type="entry name" value="Hemerythrin"/>
    <property type="match status" value="2"/>
</dbReference>
<dbReference type="InterPro" id="IPR012827">
    <property type="entry name" value="Hemerythrin_metal-bd"/>
</dbReference>
<dbReference type="InterPro" id="IPR035938">
    <property type="entry name" value="Hemerythrin-like_sf"/>
</dbReference>
<dbReference type="Pfam" id="PF01814">
    <property type="entry name" value="Hemerythrin"/>
    <property type="match status" value="2"/>
</dbReference>
<evidence type="ECO:0000313" key="9">
    <source>
        <dbReference type="Proteomes" id="UP000231990"/>
    </source>
</evidence>
<dbReference type="Proteomes" id="UP000231962">
    <property type="component" value="Unassembled WGS sequence"/>
</dbReference>
<dbReference type="InterPro" id="IPR050669">
    <property type="entry name" value="Hemerythrin"/>
</dbReference>
<feature type="domain" description="Hemerythrin-like" evidence="5">
    <location>
        <begin position="189"/>
        <end position="311"/>
    </location>
</feature>
<keyword evidence="2" id="KW-0813">Transport</keyword>
<evidence type="ECO:0000259" key="5">
    <source>
        <dbReference type="Pfam" id="PF01814"/>
    </source>
</evidence>
<evidence type="ECO:0000256" key="2">
    <source>
        <dbReference type="ARBA" id="ARBA00022621"/>
    </source>
</evidence>
<reference evidence="8 9" key="1">
    <citation type="submission" date="2017-07" db="EMBL/GenBank/DDBJ databases">
        <title>Leptospira spp. isolated from tropical soils.</title>
        <authorList>
            <person name="Thibeaux R."/>
            <person name="Iraola G."/>
            <person name="Ferres I."/>
            <person name="Bierque E."/>
            <person name="Girault D."/>
            <person name="Soupe-Gilbert M.-E."/>
            <person name="Picardeau M."/>
            <person name="Goarant C."/>
        </authorList>
    </citation>
    <scope>NUCLEOTIDE SEQUENCE [LARGE SCALE GENOMIC DNA]</scope>
    <source>
        <strain evidence="7 9">FH1-B-B1</strain>
        <strain evidence="6 8">FH1-B-C1</strain>
    </source>
</reference>